<proteinExistence type="inferred from homology"/>
<accession>A0A225AHL4</accession>
<dbReference type="AlphaFoldDB" id="A0A225AHL4"/>
<feature type="region of interest" description="Disordered" evidence="2">
    <location>
        <begin position="93"/>
        <end position="126"/>
    </location>
</feature>
<dbReference type="InterPro" id="IPR006931">
    <property type="entry name" value="Calcipressin"/>
</dbReference>
<evidence type="ECO:0000256" key="3">
    <source>
        <dbReference type="SAM" id="SignalP"/>
    </source>
</evidence>
<dbReference type="EMBL" id="LFMY01000004">
    <property type="protein sequence ID" value="OKL60921.1"/>
    <property type="molecule type" value="Genomic_DNA"/>
</dbReference>
<gene>
    <name evidence="4" type="ORF">UA08_03186</name>
</gene>
<dbReference type="SUPFAM" id="SSF54928">
    <property type="entry name" value="RNA-binding domain, RBD"/>
    <property type="match status" value="1"/>
</dbReference>
<sequence length="416" mass="44945">MGTADQTIISLSLSLALAHEVEVAQEHVRRTLAVDWLRMLIAYRCPHRRMTVATFPPTSSRASSSPSTHNKLSSSSQSLLVSKRLQMLSGNAMASSAGNAPHAKQLSRSSSTSTTTSTSSSRSRPCLTLDLSNLPSLSRPSPPSNTLIITELHNLIVFQPACLTAIREQITSIAPLNSFSPLPSFRRIVCSFLSIDDAVKVRQNLECTKTIFDECGLRARIYFGERTPIENTEEAKRKKLLEAPHSSKLFFISPPPSPPHGWVMRNEDPPNKEVHASDLADALARLGTAAAGQSAPDTSSNDPMSPISVASYGSDNNNNSNNIGNINPINPNNKEVTPGLGRAGSWPSSTGAGRSRSSTLIYHPNDHGGSPNLPAVMVEDTSIDDEDDEDFMNLSSDGEPKKIFAHTSRPPVELME</sequence>
<dbReference type="FunFam" id="3.30.70.330:FF:000503">
    <property type="entry name" value="Calcineurin binding protein, putative"/>
    <property type="match status" value="1"/>
</dbReference>
<dbReference type="GO" id="GO:0005737">
    <property type="term" value="C:cytoplasm"/>
    <property type="evidence" value="ECO:0007669"/>
    <property type="project" value="TreeGrafter"/>
</dbReference>
<feature type="region of interest" description="Disordered" evidence="2">
    <location>
        <begin position="54"/>
        <end position="77"/>
    </location>
</feature>
<dbReference type="InterPro" id="IPR035979">
    <property type="entry name" value="RBD_domain_sf"/>
</dbReference>
<reference evidence="4 5" key="1">
    <citation type="submission" date="2015-06" db="EMBL/GenBank/DDBJ databases">
        <title>Talaromyces atroroseus IBT 11181 draft genome.</title>
        <authorList>
            <person name="Rasmussen K.B."/>
            <person name="Rasmussen S."/>
            <person name="Petersen B."/>
            <person name="Sicheritz-Ponten T."/>
            <person name="Mortensen U.H."/>
            <person name="Thrane U."/>
        </authorList>
    </citation>
    <scope>NUCLEOTIDE SEQUENCE [LARGE SCALE GENOMIC DNA]</scope>
    <source>
        <strain evidence="4 5">IBT 11181</strain>
    </source>
</reference>
<dbReference type="STRING" id="1441469.A0A225AHL4"/>
<protein>
    <recommendedName>
        <fullName evidence="6">Calcipressin</fullName>
    </recommendedName>
</protein>
<comment type="similarity">
    <text evidence="1">Belongs to the RCAN family.</text>
</comment>
<feature type="chain" id="PRO_5012781886" description="Calcipressin" evidence="3">
    <location>
        <begin position="19"/>
        <end position="416"/>
    </location>
</feature>
<dbReference type="RefSeq" id="XP_020121042.1">
    <property type="nucleotide sequence ID" value="XM_020265459.1"/>
</dbReference>
<feature type="compositionally biased region" description="Low complexity" evidence="2">
    <location>
        <begin position="316"/>
        <end position="333"/>
    </location>
</feature>
<evidence type="ECO:0008006" key="6">
    <source>
        <dbReference type="Google" id="ProtNLM"/>
    </source>
</evidence>
<feature type="region of interest" description="Disordered" evidence="2">
    <location>
        <begin position="288"/>
        <end position="372"/>
    </location>
</feature>
<name>A0A225AHL4_TALAT</name>
<dbReference type="OrthoDB" id="17212at2759"/>
<evidence type="ECO:0000313" key="5">
    <source>
        <dbReference type="Proteomes" id="UP000214365"/>
    </source>
</evidence>
<organism evidence="4 5">
    <name type="scientific">Talaromyces atroroseus</name>
    <dbReference type="NCBI Taxonomy" id="1441469"/>
    <lineage>
        <taxon>Eukaryota</taxon>
        <taxon>Fungi</taxon>
        <taxon>Dikarya</taxon>
        <taxon>Ascomycota</taxon>
        <taxon>Pezizomycotina</taxon>
        <taxon>Eurotiomycetes</taxon>
        <taxon>Eurotiomycetidae</taxon>
        <taxon>Eurotiales</taxon>
        <taxon>Trichocomaceae</taxon>
        <taxon>Talaromyces</taxon>
        <taxon>Talaromyces sect. Trachyspermi</taxon>
    </lineage>
</organism>
<feature type="signal peptide" evidence="3">
    <location>
        <begin position="1"/>
        <end position="18"/>
    </location>
</feature>
<feature type="compositionally biased region" description="Low complexity" evidence="2">
    <location>
        <begin position="107"/>
        <end position="126"/>
    </location>
</feature>
<evidence type="ECO:0000256" key="2">
    <source>
        <dbReference type="SAM" id="MobiDB-lite"/>
    </source>
</evidence>
<dbReference type="GO" id="GO:0005634">
    <property type="term" value="C:nucleus"/>
    <property type="evidence" value="ECO:0007669"/>
    <property type="project" value="TreeGrafter"/>
</dbReference>
<keyword evidence="3" id="KW-0732">Signal</keyword>
<dbReference type="Gene3D" id="3.30.70.330">
    <property type="match status" value="1"/>
</dbReference>
<evidence type="ECO:0000313" key="4">
    <source>
        <dbReference type="EMBL" id="OKL60921.1"/>
    </source>
</evidence>
<feature type="compositionally biased region" description="Low complexity" evidence="2">
    <location>
        <begin position="348"/>
        <end position="359"/>
    </location>
</feature>
<dbReference type="GeneID" id="31002941"/>
<dbReference type="GO" id="GO:0019722">
    <property type="term" value="P:calcium-mediated signaling"/>
    <property type="evidence" value="ECO:0007669"/>
    <property type="project" value="InterPro"/>
</dbReference>
<keyword evidence="5" id="KW-1185">Reference proteome</keyword>
<dbReference type="InterPro" id="IPR012677">
    <property type="entry name" value="Nucleotide-bd_a/b_plait_sf"/>
</dbReference>
<dbReference type="Proteomes" id="UP000214365">
    <property type="component" value="Unassembled WGS sequence"/>
</dbReference>
<dbReference type="GO" id="GO:0003676">
    <property type="term" value="F:nucleic acid binding"/>
    <property type="evidence" value="ECO:0007669"/>
    <property type="project" value="InterPro"/>
</dbReference>
<dbReference type="PANTHER" id="PTHR10300">
    <property type="entry name" value="CALCIPRESSIN"/>
    <property type="match status" value="1"/>
</dbReference>
<evidence type="ECO:0000256" key="1">
    <source>
        <dbReference type="ARBA" id="ARBA00008209"/>
    </source>
</evidence>
<dbReference type="PANTHER" id="PTHR10300:SF14">
    <property type="entry name" value="PROTEIN SARAH"/>
    <property type="match status" value="1"/>
</dbReference>
<dbReference type="GO" id="GO:0008597">
    <property type="term" value="F:calcium-dependent protein serine/threonine phosphatase regulator activity"/>
    <property type="evidence" value="ECO:0007669"/>
    <property type="project" value="TreeGrafter"/>
</dbReference>
<feature type="region of interest" description="Disordered" evidence="2">
    <location>
        <begin position="387"/>
        <end position="416"/>
    </location>
</feature>
<comment type="caution">
    <text evidence="4">The sequence shown here is derived from an EMBL/GenBank/DDBJ whole genome shotgun (WGS) entry which is preliminary data.</text>
</comment>
<dbReference type="Pfam" id="PF04847">
    <property type="entry name" value="Calcipressin"/>
    <property type="match status" value="1"/>
</dbReference>